<reference evidence="6 7" key="1">
    <citation type="submission" date="2019-07" db="EMBL/GenBank/DDBJ databases">
        <title>Genomics analysis of Aphanomyces spp. identifies a new class of oomycete effector associated with host adaptation.</title>
        <authorList>
            <person name="Gaulin E."/>
        </authorList>
    </citation>
    <scope>NUCLEOTIDE SEQUENCE [LARGE SCALE GENOMIC DNA]</scope>
    <source>
        <strain evidence="6 7">ATCC 201684</strain>
    </source>
</reference>
<dbReference type="InterPro" id="IPR036770">
    <property type="entry name" value="Ankyrin_rpt-contain_sf"/>
</dbReference>
<dbReference type="GO" id="GO:0085020">
    <property type="term" value="P:protein K6-linked ubiquitination"/>
    <property type="evidence" value="ECO:0007669"/>
    <property type="project" value="TreeGrafter"/>
</dbReference>
<keyword evidence="7" id="KW-1185">Reference proteome</keyword>
<dbReference type="VEuPathDB" id="FungiDB:AeMF1_018173"/>
<evidence type="ECO:0000313" key="7">
    <source>
        <dbReference type="Proteomes" id="UP000481153"/>
    </source>
</evidence>
<dbReference type="PROSITE" id="PS50088">
    <property type="entry name" value="ANK_REPEAT"/>
    <property type="match status" value="4"/>
</dbReference>
<evidence type="ECO:0000256" key="5">
    <source>
        <dbReference type="SAM" id="Phobius"/>
    </source>
</evidence>
<dbReference type="SMART" id="SM00248">
    <property type="entry name" value="ANK"/>
    <property type="match status" value="5"/>
</dbReference>
<organism evidence="6 7">
    <name type="scientific">Aphanomyces euteiches</name>
    <dbReference type="NCBI Taxonomy" id="100861"/>
    <lineage>
        <taxon>Eukaryota</taxon>
        <taxon>Sar</taxon>
        <taxon>Stramenopiles</taxon>
        <taxon>Oomycota</taxon>
        <taxon>Saprolegniomycetes</taxon>
        <taxon>Saprolegniales</taxon>
        <taxon>Verrucalvaceae</taxon>
        <taxon>Aphanomyces</taxon>
    </lineage>
</organism>
<dbReference type="Pfam" id="PF12796">
    <property type="entry name" value="Ank_2"/>
    <property type="match status" value="2"/>
</dbReference>
<dbReference type="Proteomes" id="UP000481153">
    <property type="component" value="Unassembled WGS sequence"/>
</dbReference>
<dbReference type="AlphaFoldDB" id="A0A6G0XHU9"/>
<feature type="repeat" description="ANK" evidence="3">
    <location>
        <begin position="30"/>
        <end position="62"/>
    </location>
</feature>
<keyword evidence="2 3" id="KW-0040">ANK repeat</keyword>
<feature type="region of interest" description="Disordered" evidence="4">
    <location>
        <begin position="255"/>
        <end position="277"/>
    </location>
</feature>
<dbReference type="GO" id="GO:0004842">
    <property type="term" value="F:ubiquitin-protein transferase activity"/>
    <property type="evidence" value="ECO:0007669"/>
    <property type="project" value="TreeGrafter"/>
</dbReference>
<evidence type="ECO:0000313" key="6">
    <source>
        <dbReference type="EMBL" id="KAF0739710.1"/>
    </source>
</evidence>
<evidence type="ECO:0000256" key="3">
    <source>
        <dbReference type="PROSITE-ProRule" id="PRU00023"/>
    </source>
</evidence>
<accession>A0A6G0XHU9</accession>
<feature type="repeat" description="ANK" evidence="3">
    <location>
        <begin position="166"/>
        <end position="201"/>
    </location>
</feature>
<protein>
    <submittedName>
        <fullName evidence="6">Uncharacterized protein</fullName>
    </submittedName>
</protein>
<evidence type="ECO:0000256" key="4">
    <source>
        <dbReference type="SAM" id="MobiDB-lite"/>
    </source>
</evidence>
<dbReference type="PANTHER" id="PTHR24171">
    <property type="entry name" value="ANKYRIN REPEAT DOMAIN-CONTAINING PROTEIN 39-RELATED"/>
    <property type="match status" value="1"/>
</dbReference>
<dbReference type="EMBL" id="VJMJ01000063">
    <property type="protein sequence ID" value="KAF0739710.1"/>
    <property type="molecule type" value="Genomic_DNA"/>
</dbReference>
<keyword evidence="5" id="KW-0472">Membrane</keyword>
<dbReference type="InterPro" id="IPR002110">
    <property type="entry name" value="Ankyrin_rpt"/>
</dbReference>
<proteinExistence type="predicted"/>
<sequence>MSAQFLKAAGKRDIERAETLLDHIHFQNKKGESGLHLAIAEDELAMVEFLCNHGANVNLKEKKSGYTTIMLALAQQPSHYVAMLEILLKHQPDLTLKDSSGQTALHLAAQFDSIDAVQLLLASKTNLDIPDAKNMTPLLVASARGNADIVSLLVNKGHGPNSVDANGNSALHWACMQTRSDALEIVQALCAKGAKSSANKVGYTPLHAEALRADPSKPWPTEVAQFLLEKFPESAKIKNAQGKTAAELLGGVEETPVESAPAKKNTRGKKVVDDDGPNETAIQNARNAMMARAKEKAAKRRSLIPEEDNEPVPVAEEDTAPVVNNTSGLTMALVIAVIVAFFAAVYALLDASTKK</sequence>
<evidence type="ECO:0000256" key="2">
    <source>
        <dbReference type="ARBA" id="ARBA00023043"/>
    </source>
</evidence>
<dbReference type="SUPFAM" id="SSF48403">
    <property type="entry name" value="Ankyrin repeat"/>
    <property type="match status" value="1"/>
</dbReference>
<keyword evidence="1" id="KW-0677">Repeat</keyword>
<evidence type="ECO:0000256" key="1">
    <source>
        <dbReference type="ARBA" id="ARBA00022737"/>
    </source>
</evidence>
<dbReference type="PANTHER" id="PTHR24171:SF8">
    <property type="entry name" value="BRCA1-ASSOCIATED RING DOMAIN PROTEIN 1"/>
    <property type="match status" value="1"/>
</dbReference>
<dbReference type="Gene3D" id="1.25.40.20">
    <property type="entry name" value="Ankyrin repeat-containing domain"/>
    <property type="match status" value="2"/>
</dbReference>
<feature type="transmembrane region" description="Helical" evidence="5">
    <location>
        <begin position="329"/>
        <end position="349"/>
    </location>
</feature>
<keyword evidence="5" id="KW-0812">Transmembrane</keyword>
<name>A0A6G0XHU9_9STRA</name>
<comment type="caution">
    <text evidence="6">The sequence shown here is derived from an EMBL/GenBank/DDBJ whole genome shotgun (WGS) entry which is preliminary data.</text>
</comment>
<gene>
    <name evidence="6" type="ORF">Ae201684_004878</name>
</gene>
<feature type="repeat" description="ANK" evidence="3">
    <location>
        <begin position="100"/>
        <end position="132"/>
    </location>
</feature>
<dbReference type="PROSITE" id="PS50297">
    <property type="entry name" value="ANK_REP_REGION"/>
    <property type="match status" value="3"/>
</dbReference>
<keyword evidence="5" id="KW-1133">Transmembrane helix</keyword>
<feature type="repeat" description="ANK" evidence="3">
    <location>
        <begin position="133"/>
        <end position="165"/>
    </location>
</feature>